<dbReference type="Proteomes" id="UP000008850">
    <property type="component" value="Chromosome"/>
</dbReference>
<name>G4R9V7_PELHB</name>
<accession>G4R9V7</accession>
<evidence type="ECO:0000313" key="2">
    <source>
        <dbReference type="EMBL" id="AEQ52484.1"/>
    </source>
</evidence>
<dbReference type="AlphaFoldDB" id="G4R9V7"/>
<dbReference type="InterPro" id="IPR036206">
    <property type="entry name" value="ThiamineP_synth_sf"/>
</dbReference>
<protein>
    <submittedName>
        <fullName evidence="2">Thiamine monophosphate synthase</fullName>
    </submittedName>
</protein>
<dbReference type="InterPro" id="IPR013785">
    <property type="entry name" value="Aldolase_TIM"/>
</dbReference>
<dbReference type="EMBL" id="CP003075">
    <property type="protein sequence ID" value="AEQ52484.1"/>
    <property type="molecule type" value="Genomic_DNA"/>
</dbReference>
<proteinExistence type="predicted"/>
<dbReference type="Pfam" id="PF02581">
    <property type="entry name" value="TMP-TENI"/>
    <property type="match status" value="1"/>
</dbReference>
<dbReference type="STRING" id="1082931.KKY_2476"/>
<organism evidence="2 3">
    <name type="scientific">Pelagibacterium halotolerans (strain DSM 22347 / JCM 15775 / CGMCC 1.7692 / B2)</name>
    <dbReference type="NCBI Taxonomy" id="1082931"/>
    <lineage>
        <taxon>Bacteria</taxon>
        <taxon>Pseudomonadati</taxon>
        <taxon>Pseudomonadota</taxon>
        <taxon>Alphaproteobacteria</taxon>
        <taxon>Hyphomicrobiales</taxon>
        <taxon>Devosiaceae</taxon>
        <taxon>Pelagibacterium</taxon>
    </lineage>
</organism>
<dbReference type="eggNOG" id="COG0352">
    <property type="taxonomic scope" value="Bacteria"/>
</dbReference>
<evidence type="ECO:0000259" key="1">
    <source>
        <dbReference type="Pfam" id="PF02581"/>
    </source>
</evidence>
<dbReference type="GO" id="GO:0009228">
    <property type="term" value="P:thiamine biosynthetic process"/>
    <property type="evidence" value="ECO:0007669"/>
    <property type="project" value="UniProtKB-KW"/>
</dbReference>
<keyword evidence="3" id="KW-1185">Reference proteome</keyword>
<dbReference type="KEGG" id="phl:KKY_2476"/>
<gene>
    <name evidence="2" type="ordered locus">KKY_2476</name>
</gene>
<dbReference type="SUPFAM" id="SSF51391">
    <property type="entry name" value="Thiamin phosphate synthase"/>
    <property type="match status" value="1"/>
</dbReference>
<reference evidence="2 3" key="1">
    <citation type="journal article" date="2012" name="J. Bacteriol.">
        <title>Complete genome sequence of Pelagibacterium halotolerans B2T.</title>
        <authorList>
            <person name="Huo Y.Y."/>
            <person name="Cheng H."/>
            <person name="Han X.F."/>
            <person name="Jiang X.W."/>
            <person name="Sun C."/>
            <person name="Zhang X.Q."/>
            <person name="Zhu X.F."/>
            <person name="Liu Y.F."/>
            <person name="Li P.F."/>
            <person name="Ni P.X."/>
            <person name="Wu M."/>
        </authorList>
    </citation>
    <scope>NUCLEOTIDE SEQUENCE [LARGE SCALE GENOMIC DNA]</scope>
    <source>
        <strain evidence="3">DSM 22347 / JCM 15775 / CGMCC 1.7692 / B2</strain>
    </source>
</reference>
<dbReference type="Gene3D" id="3.20.20.70">
    <property type="entry name" value="Aldolase class I"/>
    <property type="match status" value="1"/>
</dbReference>
<feature type="domain" description="Thiamine phosphate synthase/TenI" evidence="1">
    <location>
        <begin position="29"/>
        <end position="136"/>
    </location>
</feature>
<dbReference type="CDD" id="cd00564">
    <property type="entry name" value="TMP_TenI"/>
    <property type="match status" value="1"/>
</dbReference>
<evidence type="ECO:0000313" key="3">
    <source>
        <dbReference type="Proteomes" id="UP000008850"/>
    </source>
</evidence>
<sequence length="191" mass="20874">MAAKGSETDWGTMAEIFLIAEPELSVGRLEATLARLPAAALLLKAGEEDDFAYTDRAKTLAKIAQKTNCAVLLDNRPHLVRKAYVDGVHMSGGIKALREAIEELKPDFIVGTGDIGSRHEAMTRGELEIDYLMFGDRDDIEGREMADWWAETFEVPSVYCADGTQDLSGLKCEFVAFTQANWDNAAPGDAS</sequence>
<dbReference type="InterPro" id="IPR022998">
    <property type="entry name" value="ThiamineP_synth_TenI"/>
</dbReference>
<dbReference type="HOGENOM" id="CLU_018272_3_1_5"/>